<dbReference type="PANTHER" id="PTHR34824">
    <property type="entry name" value="HEAT-INDUCIBLE TRANSCRIPTION REPRESSOR HRCA"/>
    <property type="match status" value="1"/>
</dbReference>
<dbReference type="SUPFAM" id="SSF55781">
    <property type="entry name" value="GAF domain-like"/>
    <property type="match status" value="1"/>
</dbReference>
<dbReference type="HAMAP" id="MF_00081">
    <property type="entry name" value="HrcA"/>
    <property type="match status" value="1"/>
</dbReference>
<evidence type="ECO:0000256" key="3">
    <source>
        <dbReference type="ARBA" id="ARBA00023016"/>
    </source>
</evidence>
<dbReference type="PANTHER" id="PTHR34824:SF1">
    <property type="entry name" value="HEAT-INDUCIBLE TRANSCRIPTION REPRESSOR HRCA"/>
    <property type="match status" value="1"/>
</dbReference>
<dbReference type="InterPro" id="IPR029016">
    <property type="entry name" value="GAF-like_dom_sf"/>
</dbReference>
<dbReference type="GO" id="GO:0003677">
    <property type="term" value="F:DNA binding"/>
    <property type="evidence" value="ECO:0007669"/>
    <property type="project" value="InterPro"/>
</dbReference>
<keyword evidence="1 5" id="KW-0678">Repressor</keyword>
<evidence type="ECO:0000256" key="5">
    <source>
        <dbReference type="HAMAP-Rule" id="MF_00081"/>
    </source>
</evidence>
<keyword evidence="3 5" id="KW-0346">Stress response</keyword>
<protein>
    <recommendedName>
        <fullName evidence="5">Heat-inducible transcription repressor HrcA</fullName>
    </recommendedName>
</protein>
<dbReference type="InterPro" id="IPR002571">
    <property type="entry name" value="HrcA"/>
</dbReference>
<gene>
    <name evidence="5 7" type="primary">hrcA</name>
    <name evidence="7" type="ORF">K8I29_07115</name>
</gene>
<organism evidence="7 8">
    <name type="scientific">Candidatus Nitrobium versatile</name>
    <dbReference type="NCBI Taxonomy" id="2884831"/>
    <lineage>
        <taxon>Bacteria</taxon>
        <taxon>Pseudomonadati</taxon>
        <taxon>Nitrospirota</taxon>
        <taxon>Nitrospiria</taxon>
        <taxon>Nitrospirales</taxon>
        <taxon>Nitrospiraceae</taxon>
        <taxon>Candidatus Nitrobium</taxon>
    </lineage>
</organism>
<dbReference type="PIRSF" id="PIRSF005485">
    <property type="entry name" value="HrcA"/>
    <property type="match status" value="1"/>
</dbReference>
<evidence type="ECO:0000256" key="2">
    <source>
        <dbReference type="ARBA" id="ARBA00023015"/>
    </source>
</evidence>
<evidence type="ECO:0000256" key="4">
    <source>
        <dbReference type="ARBA" id="ARBA00023163"/>
    </source>
</evidence>
<evidence type="ECO:0000256" key="1">
    <source>
        <dbReference type="ARBA" id="ARBA00022491"/>
    </source>
</evidence>
<sequence>MSREILDERSREVLFAVVQSYINNPEPVGSRFVTKRYPLGVSPATIRNIMADLEELGFLSQPHTSAGRIPTDKGYRFFVESILKAERADIHSGVPGEFMLQFTRKLERIKNDLNAMFSEVTETLSLMSHYVGVVIPPKPEQVTFKRIDLLKYKGNSVVAVLLTDEGVVKNRIVIVDTQLSQDDLNRISDYLNAEFSGCILDDIRSMLVRRIKREKAMWDTLVSRAIQICEQALSFAGDDIFVSGLYDVMDLPDFSDISKIKQLSRAIKDKHMILTLLDGFSGEDGVHVLIGDENPIEGLRKLSIVTAPYKEGVRHMGVIALIGPTRMDYSKAIFMVNTVAQCVSRAFES</sequence>
<dbReference type="InterPro" id="IPR036388">
    <property type="entry name" value="WH-like_DNA-bd_sf"/>
</dbReference>
<feature type="domain" description="Heat-inducible transcription repressor HrcA C-terminal" evidence="6">
    <location>
        <begin position="116"/>
        <end position="333"/>
    </location>
</feature>
<name>A0A953LWI6_9BACT</name>
<evidence type="ECO:0000259" key="6">
    <source>
        <dbReference type="Pfam" id="PF01628"/>
    </source>
</evidence>
<accession>A0A953LWI6</accession>
<reference evidence="7" key="1">
    <citation type="journal article" date="2021" name="bioRxiv">
        <title>Unraveling nitrogen, sulfur and carbon metabolic pathways and microbial community transcriptional responses to substrate deprivation and toxicity stresses in a bioreactor mimicking anoxic brackish coastal sediment conditions.</title>
        <authorList>
            <person name="Martins P.D."/>
            <person name="Echeveste M.J."/>
            <person name="Arshad A."/>
            <person name="Kurth J."/>
            <person name="Ouboter H."/>
            <person name="Jetten M.S.M."/>
            <person name="Welte C.U."/>
        </authorList>
    </citation>
    <scope>NUCLEOTIDE SEQUENCE</scope>
    <source>
        <strain evidence="7">MAG_39</strain>
    </source>
</reference>
<dbReference type="InterPro" id="IPR036390">
    <property type="entry name" value="WH_DNA-bd_sf"/>
</dbReference>
<dbReference type="SUPFAM" id="SSF46785">
    <property type="entry name" value="Winged helix' DNA-binding domain"/>
    <property type="match status" value="1"/>
</dbReference>
<dbReference type="NCBIfam" id="TIGR00331">
    <property type="entry name" value="hrcA"/>
    <property type="match status" value="1"/>
</dbReference>
<dbReference type="Gene3D" id="1.10.10.10">
    <property type="entry name" value="Winged helix-like DNA-binding domain superfamily/Winged helix DNA-binding domain"/>
    <property type="match status" value="1"/>
</dbReference>
<comment type="similarity">
    <text evidence="5">Belongs to the HrcA family.</text>
</comment>
<proteinExistence type="inferred from homology"/>
<keyword evidence="4 5" id="KW-0804">Transcription</keyword>
<comment type="caution">
    <text evidence="7">The sequence shown here is derived from an EMBL/GenBank/DDBJ whole genome shotgun (WGS) entry which is preliminary data.</text>
</comment>
<comment type="function">
    <text evidence="5">Negative regulator of class I heat shock genes (grpE-dnaK-dnaJ and groELS operons). Prevents heat-shock induction of these operons.</text>
</comment>
<dbReference type="GO" id="GO:0045892">
    <property type="term" value="P:negative regulation of DNA-templated transcription"/>
    <property type="evidence" value="ECO:0007669"/>
    <property type="project" value="UniProtKB-UniRule"/>
</dbReference>
<evidence type="ECO:0000313" key="8">
    <source>
        <dbReference type="Proteomes" id="UP000705867"/>
    </source>
</evidence>
<dbReference type="InterPro" id="IPR023120">
    <property type="entry name" value="WHTH_transcript_rep_HrcA_IDD"/>
</dbReference>
<dbReference type="Proteomes" id="UP000705867">
    <property type="component" value="Unassembled WGS sequence"/>
</dbReference>
<dbReference type="Gene3D" id="3.30.390.60">
    <property type="entry name" value="Heat-inducible transcription repressor hrca homolog, domain 3"/>
    <property type="match status" value="1"/>
</dbReference>
<evidence type="ECO:0000313" key="7">
    <source>
        <dbReference type="EMBL" id="MBZ0155971.1"/>
    </source>
</evidence>
<dbReference type="EMBL" id="JAIOIV010000058">
    <property type="protein sequence ID" value="MBZ0155971.1"/>
    <property type="molecule type" value="Genomic_DNA"/>
</dbReference>
<dbReference type="InterPro" id="IPR021153">
    <property type="entry name" value="HrcA_C"/>
</dbReference>
<dbReference type="Pfam" id="PF01628">
    <property type="entry name" value="HrcA"/>
    <property type="match status" value="1"/>
</dbReference>
<keyword evidence="2 5" id="KW-0805">Transcription regulation</keyword>
<dbReference type="AlphaFoldDB" id="A0A953LWI6"/>
<reference evidence="7" key="2">
    <citation type="submission" date="2021-08" db="EMBL/GenBank/DDBJ databases">
        <authorList>
            <person name="Dalcin Martins P."/>
        </authorList>
    </citation>
    <scope>NUCLEOTIDE SEQUENCE</scope>
    <source>
        <strain evidence="7">MAG_39</strain>
    </source>
</reference>
<dbReference type="Gene3D" id="3.30.450.40">
    <property type="match status" value="1"/>
</dbReference>